<dbReference type="SUPFAM" id="SSF54862">
    <property type="entry name" value="4Fe-4S ferredoxins"/>
    <property type="match status" value="1"/>
</dbReference>
<organism evidence="3 4">
    <name type="scientific">Anaeroselena agilis</name>
    <dbReference type="NCBI Taxonomy" id="3063788"/>
    <lineage>
        <taxon>Bacteria</taxon>
        <taxon>Bacillati</taxon>
        <taxon>Bacillota</taxon>
        <taxon>Negativicutes</taxon>
        <taxon>Acetonemataceae</taxon>
        <taxon>Anaeroselena</taxon>
    </lineage>
</organism>
<protein>
    <submittedName>
        <fullName evidence="3">4Fe-4S double cluster binding domain-containing protein</fullName>
    </submittedName>
</protein>
<dbReference type="Proteomes" id="UP001254848">
    <property type="component" value="Unassembled WGS sequence"/>
</dbReference>
<evidence type="ECO:0000313" key="4">
    <source>
        <dbReference type="Proteomes" id="UP001254848"/>
    </source>
</evidence>
<dbReference type="Pfam" id="PF13646">
    <property type="entry name" value="HEAT_2"/>
    <property type="match status" value="1"/>
</dbReference>
<reference evidence="3 4" key="1">
    <citation type="submission" date="2023-07" db="EMBL/GenBank/DDBJ databases">
        <title>The novel representative of Negativicutes class, Anaeroselena agilis gen. nov. sp. nov.</title>
        <authorList>
            <person name="Prokofeva M.I."/>
            <person name="Elcheninov A.G."/>
            <person name="Klyukina A."/>
            <person name="Kublanov I.V."/>
            <person name="Frolov E.N."/>
            <person name="Podosokorskaya O.A."/>
        </authorList>
    </citation>
    <scope>NUCLEOTIDE SEQUENCE [LARGE SCALE GENOMIC DNA]</scope>
    <source>
        <strain evidence="3 4">4137-cl</strain>
    </source>
</reference>
<dbReference type="InterPro" id="IPR017896">
    <property type="entry name" value="4Fe4S_Fe-S-bd"/>
</dbReference>
<dbReference type="PANTHER" id="PTHR30002:SF4">
    <property type="entry name" value="EPOXYQUEUOSINE REDUCTASE"/>
    <property type="match status" value="1"/>
</dbReference>
<dbReference type="Pfam" id="PF13484">
    <property type="entry name" value="Fer4_16"/>
    <property type="match status" value="1"/>
</dbReference>
<comment type="caution">
    <text evidence="3">The sequence shown here is derived from an EMBL/GenBank/DDBJ whole genome shotgun (WGS) entry which is preliminary data.</text>
</comment>
<feature type="domain" description="4Fe-4S ferredoxin-type" evidence="2">
    <location>
        <begin position="176"/>
        <end position="205"/>
    </location>
</feature>
<sequence>MDKKALTRKIKLKALELGFSKVGVTTAADFPEYEQELKARPDYAPWINNPGAGYLIDGCRPGTFYPEGKAIICAVYGYGDILFPEELTAHVGRIYLSRSYRPLNESVSGLRANEFKNFIKSLGIAVYEGGIDVPQRMACARAGVTTYGKNNFAYTEEDGSFITLYTFLVDTELEYDEPTVTRKCPPDCRQCMDACPTQAIAQAGRLLPMKCVLMNNMRSTVIPDELRAGIDTRIHGCDACQLACPRNRKVLAKAARKEPYLEELKKDFDLERMLLLDEDYYRAVVYPIMYNYIRDLDVFRRNAAIALGNTGDPSHIPALKKALDNENPLVRDAAQWAIDKLSAN</sequence>
<keyword evidence="1" id="KW-0408">Iron</keyword>
<dbReference type="Gene3D" id="1.25.10.10">
    <property type="entry name" value="Leucine-rich Repeat Variant"/>
    <property type="match status" value="1"/>
</dbReference>
<gene>
    <name evidence="3" type="ORF">Q4T40_16495</name>
</gene>
<keyword evidence="1" id="KW-0411">Iron-sulfur</keyword>
<evidence type="ECO:0000313" key="3">
    <source>
        <dbReference type="EMBL" id="MDT8902842.1"/>
    </source>
</evidence>
<dbReference type="InterPro" id="IPR004155">
    <property type="entry name" value="PBS_lyase_HEAT"/>
</dbReference>
<keyword evidence="1" id="KW-0479">Metal-binding</keyword>
<dbReference type="EMBL" id="JAUOZS010000001">
    <property type="protein sequence ID" value="MDT8902842.1"/>
    <property type="molecule type" value="Genomic_DNA"/>
</dbReference>
<evidence type="ECO:0000259" key="2">
    <source>
        <dbReference type="PROSITE" id="PS51379"/>
    </source>
</evidence>
<dbReference type="PROSITE" id="PS51379">
    <property type="entry name" value="4FE4S_FER_2"/>
    <property type="match status" value="1"/>
</dbReference>
<accession>A0ABU3P1C5</accession>
<dbReference type="PANTHER" id="PTHR30002">
    <property type="entry name" value="EPOXYQUEUOSINE REDUCTASE"/>
    <property type="match status" value="1"/>
</dbReference>
<name>A0ABU3P1C5_9FIRM</name>
<dbReference type="SUPFAM" id="SSF48371">
    <property type="entry name" value="ARM repeat"/>
    <property type="match status" value="1"/>
</dbReference>
<dbReference type="InterPro" id="IPR016024">
    <property type="entry name" value="ARM-type_fold"/>
</dbReference>
<evidence type="ECO:0000256" key="1">
    <source>
        <dbReference type="ARBA" id="ARBA00022485"/>
    </source>
</evidence>
<proteinExistence type="predicted"/>
<dbReference type="SMART" id="SM00567">
    <property type="entry name" value="EZ_HEAT"/>
    <property type="match status" value="1"/>
</dbReference>
<dbReference type="RefSeq" id="WP_413781311.1">
    <property type="nucleotide sequence ID" value="NZ_JAUOZS010000001.1"/>
</dbReference>
<dbReference type="InterPro" id="IPR004453">
    <property type="entry name" value="QueG"/>
</dbReference>
<dbReference type="InterPro" id="IPR011989">
    <property type="entry name" value="ARM-like"/>
</dbReference>
<keyword evidence="1" id="KW-0004">4Fe-4S</keyword>
<keyword evidence="4" id="KW-1185">Reference proteome</keyword>